<protein>
    <submittedName>
        <fullName evidence="1">Uncharacterized protein</fullName>
    </submittedName>
</protein>
<accession>S4GVH1</accession>
<evidence type="ECO:0000313" key="1">
    <source>
        <dbReference type="EMBL" id="EPI46213.1"/>
    </source>
</evidence>
<name>S4GVH1_GARVA</name>
<sequence>MFLFSRVCSQLWHFGKQKQEQRPAWCLKRSARAIYRLCSSNDIRQLVI</sequence>
<comment type="caution">
    <text evidence="1">The sequence shown here is derived from an EMBL/GenBank/DDBJ whole genome shotgun (WGS) entry which is preliminary data.</text>
</comment>
<dbReference type="AlphaFoldDB" id="S4GVH1"/>
<dbReference type="EMBL" id="ATJJ01000085">
    <property type="protein sequence ID" value="EPI46213.1"/>
    <property type="molecule type" value="Genomic_DNA"/>
</dbReference>
<organism evidence="1 2">
    <name type="scientific">Gardnerella vaginalis JCP8108</name>
    <dbReference type="NCBI Taxonomy" id="1261066"/>
    <lineage>
        <taxon>Bacteria</taxon>
        <taxon>Bacillati</taxon>
        <taxon>Actinomycetota</taxon>
        <taxon>Actinomycetes</taxon>
        <taxon>Bifidobacteriales</taxon>
        <taxon>Bifidobacteriaceae</taxon>
        <taxon>Gardnerella</taxon>
    </lineage>
</organism>
<evidence type="ECO:0000313" key="2">
    <source>
        <dbReference type="Proteomes" id="UP000014521"/>
    </source>
</evidence>
<gene>
    <name evidence="1" type="ORF">HMPREF1581_01073</name>
</gene>
<dbReference type="HOGENOM" id="CLU_3153217_0_0_11"/>
<proteinExistence type="predicted"/>
<reference evidence="1 2" key="1">
    <citation type="submission" date="2013-06" db="EMBL/GenBank/DDBJ databases">
        <authorList>
            <person name="Weinstock G."/>
            <person name="Sodergren E."/>
            <person name="Lobos E.A."/>
            <person name="Fulton L."/>
            <person name="Fulton R."/>
            <person name="Courtney L."/>
            <person name="Fronick C."/>
            <person name="O'Laughlin M."/>
            <person name="Godfrey J."/>
            <person name="Wilson R.M."/>
            <person name="Miner T."/>
            <person name="Farmer C."/>
            <person name="Delehaunty K."/>
            <person name="Cordes M."/>
            <person name="Minx P."/>
            <person name="Tomlinson C."/>
            <person name="Chen J."/>
            <person name="Wollam A."/>
            <person name="Pepin K.H."/>
            <person name="Bhonagiri V."/>
            <person name="Zhang X."/>
            <person name="Warren W."/>
            <person name="Mitreva M."/>
            <person name="Mardis E.R."/>
            <person name="Wilson R.K."/>
        </authorList>
    </citation>
    <scope>NUCLEOTIDE SEQUENCE [LARGE SCALE GENOMIC DNA]</scope>
    <source>
        <strain evidence="1 2">JCP8108</strain>
    </source>
</reference>
<dbReference type="Proteomes" id="UP000014521">
    <property type="component" value="Unassembled WGS sequence"/>
</dbReference>